<dbReference type="Proteomes" id="UP001432128">
    <property type="component" value="Chromosome"/>
</dbReference>
<dbReference type="CDD" id="cd00761">
    <property type="entry name" value="Glyco_tranf_GTA_type"/>
    <property type="match status" value="1"/>
</dbReference>
<dbReference type="SUPFAM" id="SSF53448">
    <property type="entry name" value="Nucleotide-diphospho-sugar transferases"/>
    <property type="match status" value="1"/>
</dbReference>
<evidence type="ECO:0000256" key="1">
    <source>
        <dbReference type="ARBA" id="ARBA00006739"/>
    </source>
</evidence>
<dbReference type="PANTHER" id="PTHR43685:SF5">
    <property type="entry name" value="GLYCOSYLTRANSFERASE EPSE-RELATED"/>
    <property type="match status" value="1"/>
</dbReference>
<gene>
    <name evidence="5" type="ORF">OG579_08410</name>
</gene>
<protein>
    <submittedName>
        <fullName evidence="5">Glycosyltransferase</fullName>
    </submittedName>
</protein>
<comment type="similarity">
    <text evidence="1">Belongs to the glycosyltransferase 2 family.</text>
</comment>
<keyword evidence="6" id="KW-1185">Reference proteome</keyword>
<dbReference type="KEGG" id="whr:OG579_08410"/>
<dbReference type="GO" id="GO:0016757">
    <property type="term" value="F:glycosyltransferase activity"/>
    <property type="evidence" value="ECO:0007669"/>
    <property type="project" value="UniProtKB-KW"/>
</dbReference>
<evidence type="ECO:0000256" key="2">
    <source>
        <dbReference type="ARBA" id="ARBA00022676"/>
    </source>
</evidence>
<dbReference type="Gene3D" id="3.90.550.10">
    <property type="entry name" value="Spore Coat Polysaccharide Biosynthesis Protein SpsA, Chain A"/>
    <property type="match status" value="1"/>
</dbReference>
<dbReference type="AlphaFoldDB" id="A0AAU4K6S8"/>
<dbReference type="EMBL" id="CP108021">
    <property type="protein sequence ID" value="WUM21776.1"/>
    <property type="molecule type" value="Genomic_DNA"/>
</dbReference>
<dbReference type="InterPro" id="IPR050834">
    <property type="entry name" value="Glycosyltransf_2"/>
</dbReference>
<evidence type="ECO:0000313" key="5">
    <source>
        <dbReference type="EMBL" id="WUM21776.1"/>
    </source>
</evidence>
<keyword evidence="3" id="KW-0808">Transferase</keyword>
<evidence type="ECO:0000313" key="6">
    <source>
        <dbReference type="Proteomes" id="UP001432128"/>
    </source>
</evidence>
<name>A0AAU4K6S8_9NOCA</name>
<dbReference type="RefSeq" id="WP_328858760.1">
    <property type="nucleotide sequence ID" value="NZ_CP108021.1"/>
</dbReference>
<dbReference type="InterPro" id="IPR029044">
    <property type="entry name" value="Nucleotide-diphossugar_trans"/>
</dbReference>
<proteinExistence type="inferred from homology"/>
<sequence>MIPDAPLVSIITPAYNAEGVISACLESSLEQTHSNWEHIVVNDGSTDGTGQAVADYLSDPRFVYRSLPANVGPGAAANEALRIARGRYVAVLDADDVALPRRLERQVSVLENSPVVVGVGSHLLEFGAWGGPQLSTWPTDPATIRRRQQRSLMPIAHPSAMLRTDVVRRVGGYDSRCLRCQDLALFIKLADCDFACLDEALVMYRTTRPVQFSYVLNELQYASLARSRNTVGSARSTPVRVNARSRVMTTMAAVVAWAARRRHETSSQSAACERSTPIQECLARDEGDE</sequence>
<dbReference type="Pfam" id="PF00535">
    <property type="entry name" value="Glycos_transf_2"/>
    <property type="match status" value="1"/>
</dbReference>
<dbReference type="PANTHER" id="PTHR43685">
    <property type="entry name" value="GLYCOSYLTRANSFERASE"/>
    <property type="match status" value="1"/>
</dbReference>
<evidence type="ECO:0000259" key="4">
    <source>
        <dbReference type="Pfam" id="PF00535"/>
    </source>
</evidence>
<reference evidence="5 6" key="1">
    <citation type="submission" date="2022-10" db="EMBL/GenBank/DDBJ databases">
        <title>The complete genomes of actinobacterial strains from the NBC collection.</title>
        <authorList>
            <person name="Joergensen T.S."/>
            <person name="Alvarez Arevalo M."/>
            <person name="Sterndorff E.B."/>
            <person name="Faurdal D."/>
            <person name="Vuksanovic O."/>
            <person name="Mourched A.-S."/>
            <person name="Charusanti P."/>
            <person name="Shaw S."/>
            <person name="Blin K."/>
            <person name="Weber T."/>
        </authorList>
    </citation>
    <scope>NUCLEOTIDE SEQUENCE [LARGE SCALE GENOMIC DNA]</scope>
    <source>
        <strain evidence="5 6">NBC_00319</strain>
    </source>
</reference>
<evidence type="ECO:0000256" key="3">
    <source>
        <dbReference type="ARBA" id="ARBA00022679"/>
    </source>
</evidence>
<feature type="domain" description="Glycosyltransferase 2-like" evidence="4">
    <location>
        <begin position="9"/>
        <end position="168"/>
    </location>
</feature>
<dbReference type="InterPro" id="IPR001173">
    <property type="entry name" value="Glyco_trans_2-like"/>
</dbReference>
<organism evidence="5 6">
    <name type="scientific">Williamsia herbipolensis</name>
    <dbReference type="NCBI Taxonomy" id="1603258"/>
    <lineage>
        <taxon>Bacteria</taxon>
        <taxon>Bacillati</taxon>
        <taxon>Actinomycetota</taxon>
        <taxon>Actinomycetes</taxon>
        <taxon>Mycobacteriales</taxon>
        <taxon>Nocardiaceae</taxon>
        <taxon>Williamsia</taxon>
    </lineage>
</organism>
<keyword evidence="2" id="KW-0328">Glycosyltransferase</keyword>
<accession>A0AAU4K6S8</accession>